<evidence type="ECO:0000313" key="2">
    <source>
        <dbReference type="Proteomes" id="UP000183567"/>
    </source>
</evidence>
<comment type="caution">
    <text evidence="1">The sequence shown here is derived from an EMBL/GenBank/DDBJ whole genome shotgun (WGS) entry which is preliminary data.</text>
</comment>
<organism evidence="1 2">
    <name type="scientific">Rhizopogon vesiculosus</name>
    <dbReference type="NCBI Taxonomy" id="180088"/>
    <lineage>
        <taxon>Eukaryota</taxon>
        <taxon>Fungi</taxon>
        <taxon>Dikarya</taxon>
        <taxon>Basidiomycota</taxon>
        <taxon>Agaricomycotina</taxon>
        <taxon>Agaricomycetes</taxon>
        <taxon>Agaricomycetidae</taxon>
        <taxon>Boletales</taxon>
        <taxon>Suillineae</taxon>
        <taxon>Rhizopogonaceae</taxon>
        <taxon>Rhizopogon</taxon>
    </lineage>
</organism>
<dbReference type="AlphaFoldDB" id="A0A1J8QXG5"/>
<dbReference type="EMBL" id="LVVM01001601">
    <property type="protein sequence ID" value="OJA18160.1"/>
    <property type="molecule type" value="Genomic_DNA"/>
</dbReference>
<sequence length="29" mass="3089">MSLYAPASGDRVKRSSFLVMSVHGQCSSS</sequence>
<proteinExistence type="predicted"/>
<protein>
    <submittedName>
        <fullName evidence="1">Uncharacterized protein</fullName>
    </submittedName>
</protein>
<evidence type="ECO:0000313" key="1">
    <source>
        <dbReference type="EMBL" id="OJA18160.1"/>
    </source>
</evidence>
<reference evidence="1 2" key="1">
    <citation type="submission" date="2016-03" db="EMBL/GenBank/DDBJ databases">
        <title>Comparative genomics of the ectomycorrhizal sister species Rhizopogon vinicolor and Rhizopogon vesiculosus (Basidiomycota: Boletales) reveals a divergence of the mating type B locus.</title>
        <authorList>
            <person name="Mujic A.B."/>
            <person name="Kuo A."/>
            <person name="Tritt A."/>
            <person name="Lipzen A."/>
            <person name="Chen C."/>
            <person name="Johnson J."/>
            <person name="Sharma A."/>
            <person name="Barry K."/>
            <person name="Grigoriev I.V."/>
            <person name="Spatafora J.W."/>
        </authorList>
    </citation>
    <scope>NUCLEOTIDE SEQUENCE [LARGE SCALE GENOMIC DNA]</scope>
    <source>
        <strain evidence="1 2">AM-OR11-056</strain>
    </source>
</reference>
<name>A0A1J8QXG5_9AGAM</name>
<keyword evidence="2" id="KW-1185">Reference proteome</keyword>
<dbReference type="Proteomes" id="UP000183567">
    <property type="component" value="Unassembled WGS sequence"/>
</dbReference>
<accession>A0A1J8QXG5</accession>
<gene>
    <name evidence="1" type="ORF">AZE42_13106</name>
</gene>